<evidence type="ECO:0000256" key="1">
    <source>
        <dbReference type="SAM" id="MobiDB-lite"/>
    </source>
</evidence>
<dbReference type="AlphaFoldDB" id="A0A5C5V753"/>
<feature type="compositionally biased region" description="Pro residues" evidence="1">
    <location>
        <begin position="146"/>
        <end position="158"/>
    </location>
</feature>
<dbReference type="Proteomes" id="UP000316714">
    <property type="component" value="Unassembled WGS sequence"/>
</dbReference>
<dbReference type="CDD" id="cd00118">
    <property type="entry name" value="LysM"/>
    <property type="match status" value="1"/>
</dbReference>
<dbReference type="OrthoDB" id="292277at2"/>
<comment type="caution">
    <text evidence="4">The sequence shown here is derived from an EMBL/GenBank/DDBJ whole genome shotgun (WGS) entry which is preliminary data.</text>
</comment>
<keyword evidence="5" id="KW-1185">Reference proteome</keyword>
<gene>
    <name evidence="4" type="ORF">KOR34_34700</name>
</gene>
<dbReference type="InterPro" id="IPR036779">
    <property type="entry name" value="LysM_dom_sf"/>
</dbReference>
<dbReference type="Gene3D" id="3.10.350.10">
    <property type="entry name" value="LysM domain"/>
    <property type="match status" value="1"/>
</dbReference>
<reference evidence="4 5" key="1">
    <citation type="submission" date="2019-02" db="EMBL/GenBank/DDBJ databases">
        <title>Deep-cultivation of Planctomycetes and their phenomic and genomic characterization uncovers novel biology.</title>
        <authorList>
            <person name="Wiegand S."/>
            <person name="Jogler M."/>
            <person name="Boedeker C."/>
            <person name="Pinto D."/>
            <person name="Vollmers J."/>
            <person name="Rivas-Marin E."/>
            <person name="Kohn T."/>
            <person name="Peeters S.H."/>
            <person name="Heuer A."/>
            <person name="Rast P."/>
            <person name="Oberbeckmann S."/>
            <person name="Bunk B."/>
            <person name="Jeske O."/>
            <person name="Meyerdierks A."/>
            <person name="Storesund J.E."/>
            <person name="Kallscheuer N."/>
            <person name="Luecker S."/>
            <person name="Lage O.M."/>
            <person name="Pohl T."/>
            <person name="Merkel B.J."/>
            <person name="Hornburger P."/>
            <person name="Mueller R.-W."/>
            <person name="Bruemmer F."/>
            <person name="Labrenz M."/>
            <person name="Spormann A.M."/>
            <person name="Op Den Camp H."/>
            <person name="Overmann J."/>
            <person name="Amann R."/>
            <person name="Jetten M.S.M."/>
            <person name="Mascher T."/>
            <person name="Medema M.H."/>
            <person name="Devos D.P."/>
            <person name="Kaster A.-K."/>
            <person name="Ovreas L."/>
            <person name="Rohde M."/>
            <person name="Galperin M.Y."/>
            <person name="Jogler C."/>
        </authorList>
    </citation>
    <scope>NUCLEOTIDE SEQUENCE [LARGE SCALE GENOMIC DNA]</scope>
    <source>
        <strain evidence="4 5">KOR34</strain>
    </source>
</reference>
<proteinExistence type="predicted"/>
<evidence type="ECO:0000313" key="5">
    <source>
        <dbReference type="Proteomes" id="UP000316714"/>
    </source>
</evidence>
<sequence precursor="true">MTSISKTVLALLLLAGGFIAAKTFGPPDLAERLVDSWRPESSSGYGELQPAPFDRHRADFLPPLEMSNPPAGFQTAHAEPAPPAAPPSGWGAPPEQVGGWAARAPDPALTPSSFEEEMAPLRPLNAPVQAAPATAWQTPVASPEPSRSPAPPEPPALNPPAGWSDGWGEPSRAAAPAAQPPADWPPAVTAPVREVSQSTAAQPTMLGPPPADDWETPASSPLATDWQTEPAAALAPLTPPSPWAEEGGQSKSHIVADGDSLPRLAERYLGDASRSSEIYELNRQQLTHPELLPLGLELKLPR</sequence>
<feature type="signal peptide" evidence="2">
    <location>
        <begin position="1"/>
        <end position="20"/>
    </location>
</feature>
<dbReference type="RefSeq" id="WP_146566420.1">
    <property type="nucleotide sequence ID" value="NZ_SIHJ01000002.1"/>
</dbReference>
<keyword evidence="2" id="KW-0732">Signal</keyword>
<accession>A0A5C5V753</accession>
<dbReference type="InterPro" id="IPR018392">
    <property type="entry name" value="LysM"/>
</dbReference>
<name>A0A5C5V753_9BACT</name>
<feature type="compositionally biased region" description="Polar residues" evidence="1">
    <location>
        <begin position="217"/>
        <end position="227"/>
    </location>
</feature>
<feature type="chain" id="PRO_5023099271" description="LysM domain-containing protein" evidence="2">
    <location>
        <begin position="21"/>
        <end position="302"/>
    </location>
</feature>
<dbReference type="EMBL" id="SIHJ01000002">
    <property type="protein sequence ID" value="TWT33637.1"/>
    <property type="molecule type" value="Genomic_DNA"/>
</dbReference>
<evidence type="ECO:0000313" key="4">
    <source>
        <dbReference type="EMBL" id="TWT33637.1"/>
    </source>
</evidence>
<dbReference type="PROSITE" id="PS51782">
    <property type="entry name" value="LYSM"/>
    <property type="match status" value="1"/>
</dbReference>
<evidence type="ECO:0000256" key="2">
    <source>
        <dbReference type="SAM" id="SignalP"/>
    </source>
</evidence>
<feature type="domain" description="LysM" evidence="3">
    <location>
        <begin position="251"/>
        <end position="300"/>
    </location>
</feature>
<organism evidence="4 5">
    <name type="scientific">Posidoniimonas corsicana</name>
    <dbReference type="NCBI Taxonomy" id="1938618"/>
    <lineage>
        <taxon>Bacteria</taxon>
        <taxon>Pseudomonadati</taxon>
        <taxon>Planctomycetota</taxon>
        <taxon>Planctomycetia</taxon>
        <taxon>Pirellulales</taxon>
        <taxon>Lacipirellulaceae</taxon>
        <taxon>Posidoniimonas</taxon>
    </lineage>
</organism>
<protein>
    <recommendedName>
        <fullName evidence="3">LysM domain-containing protein</fullName>
    </recommendedName>
</protein>
<feature type="region of interest" description="Disordered" evidence="1">
    <location>
        <begin position="38"/>
        <end position="260"/>
    </location>
</feature>
<evidence type="ECO:0000259" key="3">
    <source>
        <dbReference type="PROSITE" id="PS51782"/>
    </source>
</evidence>